<keyword evidence="3" id="KW-1185">Reference proteome</keyword>
<dbReference type="PANTHER" id="PTHR37816">
    <property type="entry name" value="YALI0E33011P"/>
    <property type="match status" value="1"/>
</dbReference>
<dbReference type="Proteomes" id="UP000660110">
    <property type="component" value="Unassembled WGS sequence"/>
</dbReference>
<dbReference type="Pfam" id="PF00485">
    <property type="entry name" value="PRK"/>
    <property type="match status" value="1"/>
</dbReference>
<dbReference type="EMBL" id="BMEL01000001">
    <property type="protein sequence ID" value="GGF10019.1"/>
    <property type="molecule type" value="Genomic_DNA"/>
</dbReference>
<dbReference type="InterPro" id="IPR006083">
    <property type="entry name" value="PRK/URK"/>
</dbReference>
<evidence type="ECO:0000259" key="1">
    <source>
        <dbReference type="Pfam" id="PF00485"/>
    </source>
</evidence>
<dbReference type="GO" id="GO:0005524">
    <property type="term" value="F:ATP binding"/>
    <property type="evidence" value="ECO:0007669"/>
    <property type="project" value="InterPro"/>
</dbReference>
<dbReference type="Gene3D" id="3.40.50.300">
    <property type="entry name" value="P-loop containing nucleotide triphosphate hydrolases"/>
    <property type="match status" value="1"/>
</dbReference>
<reference evidence="2" key="2">
    <citation type="submission" date="2020-09" db="EMBL/GenBank/DDBJ databases">
        <authorList>
            <person name="Sun Q."/>
            <person name="Zhou Y."/>
        </authorList>
    </citation>
    <scope>NUCLEOTIDE SEQUENCE</scope>
    <source>
        <strain evidence="2">CGMCC 1.12153</strain>
    </source>
</reference>
<evidence type="ECO:0000313" key="2">
    <source>
        <dbReference type="EMBL" id="GGF10019.1"/>
    </source>
</evidence>
<accession>A0A917AYK1</accession>
<name>A0A917AYK1_HALAA</name>
<feature type="domain" description="Phosphoribulokinase/uridine kinase" evidence="1">
    <location>
        <begin position="55"/>
        <end position="136"/>
    </location>
</feature>
<dbReference type="InterPro" id="IPR027417">
    <property type="entry name" value="P-loop_NTPase"/>
</dbReference>
<sequence length="182" mass="21670">MIFMIGVISILRIAILGSAGSGKSTLAKNLGSILNIEVVHIDQLFWKPGWLQSTQEELLTKQEIHLQKQSWIIEGNYSTVWEDRLQAADTVIFLDMNRFLCTYRVLNRWMKYRGRTREDLAEDCPERMTMEFIRYVWQFPEKKRDKIYRTTLQQNDHAQILIFKNRKAIHHFLQHRPFSLNT</sequence>
<comment type="caution">
    <text evidence="2">The sequence shown here is derived from an EMBL/GenBank/DDBJ whole genome shotgun (WGS) entry which is preliminary data.</text>
</comment>
<reference evidence="2" key="1">
    <citation type="journal article" date="2014" name="Int. J. Syst. Evol. Microbiol.">
        <title>Complete genome sequence of Corynebacterium casei LMG S-19264T (=DSM 44701T), isolated from a smear-ripened cheese.</title>
        <authorList>
            <consortium name="US DOE Joint Genome Institute (JGI-PGF)"/>
            <person name="Walter F."/>
            <person name="Albersmeier A."/>
            <person name="Kalinowski J."/>
            <person name="Ruckert C."/>
        </authorList>
    </citation>
    <scope>NUCLEOTIDE SEQUENCE</scope>
    <source>
        <strain evidence="2">CGMCC 1.12153</strain>
    </source>
</reference>
<dbReference type="SUPFAM" id="SSF52540">
    <property type="entry name" value="P-loop containing nucleoside triphosphate hydrolases"/>
    <property type="match status" value="1"/>
</dbReference>
<dbReference type="AlphaFoldDB" id="A0A917AYK1"/>
<dbReference type="PANTHER" id="PTHR37816:SF3">
    <property type="entry name" value="MODULATES DNA TOPOLOGY"/>
    <property type="match status" value="1"/>
</dbReference>
<gene>
    <name evidence="2" type="ORF">GCM10010954_05660</name>
</gene>
<protein>
    <submittedName>
        <fullName evidence="2">Topology modulation protein</fullName>
    </submittedName>
</protein>
<dbReference type="InterPro" id="IPR052922">
    <property type="entry name" value="Cytidylate_Kinase-2"/>
</dbReference>
<dbReference type="GO" id="GO:0016301">
    <property type="term" value="F:kinase activity"/>
    <property type="evidence" value="ECO:0007669"/>
    <property type="project" value="InterPro"/>
</dbReference>
<proteinExistence type="predicted"/>
<evidence type="ECO:0000313" key="3">
    <source>
        <dbReference type="Proteomes" id="UP000660110"/>
    </source>
</evidence>
<organism evidence="2 3">
    <name type="scientific">Halobacillus andaensis</name>
    <dbReference type="NCBI Taxonomy" id="1176239"/>
    <lineage>
        <taxon>Bacteria</taxon>
        <taxon>Bacillati</taxon>
        <taxon>Bacillota</taxon>
        <taxon>Bacilli</taxon>
        <taxon>Bacillales</taxon>
        <taxon>Bacillaceae</taxon>
        <taxon>Halobacillus</taxon>
    </lineage>
</organism>